<evidence type="ECO:0000313" key="2">
    <source>
        <dbReference type="EMBL" id="ANP52782.1"/>
    </source>
</evidence>
<dbReference type="EMBL" id="JAGGLP010000001">
    <property type="protein sequence ID" value="MBP2047397.1"/>
    <property type="molecule type" value="Genomic_DNA"/>
</dbReference>
<sequence length="132" mass="13866">MPVNTEGYESAVARYFEAWNATEPEALTKAVAAAWTADGSYTDPLADVRGHEQIAAVIAAAHEQFPGFVFRPAGAVDGHHDIARFSWELVNEAGGTPSGGGSAPVAGFDVITLDGEGRIRQVLGFLDRIPAA</sequence>
<evidence type="ECO:0000313" key="5">
    <source>
        <dbReference type="Proteomes" id="UP001519309"/>
    </source>
</evidence>
<dbReference type="EMBL" id="CP016279">
    <property type="protein sequence ID" value="ANP52782.1"/>
    <property type="molecule type" value="Genomic_DNA"/>
</dbReference>
<reference evidence="3 5" key="2">
    <citation type="submission" date="2021-03" db="EMBL/GenBank/DDBJ databases">
        <title>Genomic Encyclopedia of Type Strains, Phase IV (KMG-IV): sequencing the most valuable type-strain genomes for metagenomic binning, comparative biology and taxonomic classification.</title>
        <authorList>
            <person name="Goeker M."/>
        </authorList>
    </citation>
    <scope>NUCLEOTIDE SEQUENCE [LARGE SCALE GENOMIC DNA]</scope>
    <source>
        <strain evidence="3 5">DSM 40499</strain>
    </source>
</reference>
<dbReference type="SUPFAM" id="SSF54427">
    <property type="entry name" value="NTF2-like"/>
    <property type="match status" value="1"/>
</dbReference>
<organism evidence="2 4">
    <name type="scientific">Streptomyces griseochromogenes</name>
    <dbReference type="NCBI Taxonomy" id="68214"/>
    <lineage>
        <taxon>Bacteria</taxon>
        <taxon>Bacillati</taxon>
        <taxon>Actinomycetota</taxon>
        <taxon>Actinomycetes</taxon>
        <taxon>Kitasatosporales</taxon>
        <taxon>Streptomycetaceae</taxon>
        <taxon>Streptomyces</taxon>
    </lineage>
</organism>
<reference evidence="2 4" key="1">
    <citation type="submission" date="2016-06" db="EMBL/GenBank/DDBJ databases">
        <title>Complete genome sequence of Streptomyces griseochromogenes ATCC 14511, the Blasticidin S producer.</title>
        <authorList>
            <person name="Wu L."/>
        </authorList>
    </citation>
    <scope>NUCLEOTIDE SEQUENCE [LARGE SCALE GENOMIC DNA]</scope>
    <source>
        <strain evidence="2 4">ATCC 14511</strain>
    </source>
</reference>
<accession>A0A1B1B200</accession>
<dbReference type="STRING" id="68214.AVL59_27475"/>
<dbReference type="Proteomes" id="UP001519309">
    <property type="component" value="Unassembled WGS sequence"/>
</dbReference>
<dbReference type="RefSeq" id="WP_067309472.1">
    <property type="nucleotide sequence ID" value="NZ_CP016279.1"/>
</dbReference>
<dbReference type="OrthoDB" id="9808719at2"/>
<evidence type="ECO:0000259" key="1">
    <source>
        <dbReference type="Pfam" id="PF12680"/>
    </source>
</evidence>
<dbReference type="InterPro" id="IPR037401">
    <property type="entry name" value="SnoaL-like"/>
</dbReference>
<feature type="domain" description="SnoaL-like" evidence="1">
    <location>
        <begin position="12"/>
        <end position="121"/>
    </location>
</feature>
<dbReference type="Proteomes" id="UP000092659">
    <property type="component" value="Chromosome"/>
</dbReference>
<dbReference type="InterPro" id="IPR032710">
    <property type="entry name" value="NTF2-like_dom_sf"/>
</dbReference>
<gene>
    <name evidence="2" type="ORF">AVL59_27475</name>
    <name evidence="3" type="ORF">J2Z21_000319</name>
</gene>
<name>A0A1B1B200_9ACTN</name>
<keyword evidence="5" id="KW-1185">Reference proteome</keyword>
<evidence type="ECO:0000313" key="4">
    <source>
        <dbReference type="Proteomes" id="UP000092659"/>
    </source>
</evidence>
<proteinExistence type="predicted"/>
<dbReference type="Gene3D" id="3.10.450.50">
    <property type="match status" value="1"/>
</dbReference>
<dbReference type="AlphaFoldDB" id="A0A1B1B200"/>
<protein>
    <submittedName>
        <fullName evidence="2">Polyketide cyclase</fullName>
    </submittedName>
</protein>
<evidence type="ECO:0000313" key="3">
    <source>
        <dbReference type="EMBL" id="MBP2047397.1"/>
    </source>
</evidence>
<dbReference type="Pfam" id="PF12680">
    <property type="entry name" value="SnoaL_2"/>
    <property type="match status" value="1"/>
</dbReference>
<dbReference type="KEGG" id="sgs:AVL59_27475"/>